<dbReference type="RefSeq" id="WP_209944245.1">
    <property type="nucleotide sequence ID" value="NZ_JAFICZ010000001.1"/>
</dbReference>
<dbReference type="EMBL" id="JAFICZ010000001">
    <property type="protein sequence ID" value="MBP1294246.1"/>
    <property type="molecule type" value="Genomic_DNA"/>
</dbReference>
<dbReference type="Proteomes" id="UP000673383">
    <property type="component" value="Unassembled WGS sequence"/>
</dbReference>
<evidence type="ECO:0000313" key="1">
    <source>
        <dbReference type="EMBL" id="MBP1294246.1"/>
    </source>
</evidence>
<proteinExistence type="predicted"/>
<evidence type="ECO:0008006" key="3">
    <source>
        <dbReference type="Google" id="ProtNLM"/>
    </source>
</evidence>
<evidence type="ECO:0000313" key="2">
    <source>
        <dbReference type="Proteomes" id="UP000673383"/>
    </source>
</evidence>
<sequence>MRRSKLQAFRNEIDLSDRAQVRILKKRLGVSDAEFSDIVGRIGNSIAAISKEVTTQKACPSPKVAELPSAAVIASVSTDDPTQIGTSEQAP</sequence>
<accession>A0A8I2C6D6</accession>
<comment type="caution">
    <text evidence="1">The sequence shown here is derived from an EMBL/GenBank/DDBJ whole genome shotgun (WGS) entry which is preliminary data.</text>
</comment>
<gene>
    <name evidence="1" type="ORF">JOH49_003999</name>
</gene>
<dbReference type="AlphaFoldDB" id="A0A8I2C6D6"/>
<protein>
    <recommendedName>
        <fullName evidence="3">DUF3606 domain-containing protein</fullName>
    </recommendedName>
</protein>
<name>A0A8I2C6D6_BRAEL</name>
<organism evidence="1 2">
    <name type="scientific">Bradyrhizobium elkanii</name>
    <dbReference type="NCBI Taxonomy" id="29448"/>
    <lineage>
        <taxon>Bacteria</taxon>
        <taxon>Pseudomonadati</taxon>
        <taxon>Pseudomonadota</taxon>
        <taxon>Alphaproteobacteria</taxon>
        <taxon>Hyphomicrobiales</taxon>
        <taxon>Nitrobacteraceae</taxon>
        <taxon>Bradyrhizobium</taxon>
    </lineage>
</organism>
<reference evidence="1" key="1">
    <citation type="submission" date="2021-02" db="EMBL/GenBank/DDBJ databases">
        <title>Genomic Encyclopedia of Type Strains, Phase IV (KMG-V): Genome sequencing to study the core and pangenomes of soil and plant-associated prokaryotes.</title>
        <authorList>
            <person name="Whitman W."/>
        </authorList>
    </citation>
    <scope>NUCLEOTIDE SEQUENCE</scope>
    <source>
        <strain evidence="1">USDA 406</strain>
    </source>
</reference>